<keyword evidence="2" id="KW-0472">Membrane</keyword>
<evidence type="ECO:0000259" key="5">
    <source>
        <dbReference type="Pfam" id="PF07715"/>
    </source>
</evidence>
<feature type="signal peptide" evidence="4">
    <location>
        <begin position="1"/>
        <end position="18"/>
    </location>
</feature>
<dbReference type="SUPFAM" id="SSF56935">
    <property type="entry name" value="Porins"/>
    <property type="match status" value="1"/>
</dbReference>
<dbReference type="Pfam" id="PF13620">
    <property type="entry name" value="CarboxypepD_reg"/>
    <property type="match status" value="1"/>
</dbReference>
<dbReference type="InterPro" id="IPR041700">
    <property type="entry name" value="OMP_b-brl_3"/>
</dbReference>
<protein>
    <submittedName>
        <fullName evidence="7">TonB-dependent receptor</fullName>
    </submittedName>
</protein>
<feature type="domain" description="Outer membrane protein beta-barrel" evidence="6">
    <location>
        <begin position="376"/>
        <end position="783"/>
    </location>
</feature>
<keyword evidence="7" id="KW-0675">Receptor</keyword>
<sequence length="794" mass="89880">MKFILFVTLLIACSFQLAGQSSSIKGQLLDESKQAIVFANVALYKTKDSSIVKGVISDENGIFQLKDVAQGSYYLIASYLGFSDFKKENIQLSAQEHIDLGLLTIKNAAITLQETIVMGSKPMVETKPDRTIFNVEKTINSVGSDAINLLRKAPGITVDNNNNINVLGRSGVLVYVNGKRLPLKGQDLSNYLQNLTSEQIDRIEIITNPSAQYEAEGNAGIIDIRIKKDKKLGTNATVNSGFSPGRYPQTNLSVNGNYRNKKVNAFGTFGGFNRQSFGNEYFNSFQNNLNLNEVVQHNKENKGYDYRFGSDIFLSNKHLLGFLVNGQISNNDENVLNTIEIYNATTNELDSTLIADSHTKKKIQQQSYSISYGFNNKKGRSLNLDLDYGRYKNESIRFLPNKYYNQNGELLSELINQFDTPTDIEIYTLTLDTKDSIFGGQISVGTKLNLVNSDNSFLFFDEIDGVFTQNNRQSNQFNYKENVYAGYLNFTRPLGSQLNVSLGLRAEKTEAKGVLQVFSQDLEEPTVDLNYLDWFPSMGLTWQANSQNLIAFNFGRRINRPDYKVLNPFNFQLSQLSFQNGNPSLRPEVVNNIEIGYTYNYKYNLKLAYSETKNRIVQFIGPDDIDPRIKVYSWQNLGKQKVLNINFNTHITINNWWDAYFNLNGGHSRNQADYGDGISVDIESFSYNIYYQNTLKLPHEISGEISGYFNGPGIWEGVFLYEPTYSLNLGLQRKFLKERMNVKLSVSDIFYQSGWSGYSDFNGLYSRGHGNWDSRRASLSISYKLGNQNIKSNG</sequence>
<dbReference type="EMBL" id="JABBHF010000006">
    <property type="protein sequence ID" value="NMH88259.1"/>
    <property type="molecule type" value="Genomic_DNA"/>
</dbReference>
<dbReference type="Gene3D" id="2.60.40.1120">
    <property type="entry name" value="Carboxypeptidase-like, regulatory domain"/>
    <property type="match status" value="1"/>
</dbReference>
<dbReference type="InterPro" id="IPR008969">
    <property type="entry name" value="CarboxyPept-like_regulatory"/>
</dbReference>
<dbReference type="SUPFAM" id="SSF49464">
    <property type="entry name" value="Carboxypeptidase regulatory domain-like"/>
    <property type="match status" value="1"/>
</dbReference>
<dbReference type="PANTHER" id="PTHR40980:SF4">
    <property type="entry name" value="TONB-DEPENDENT RECEPTOR-LIKE BETA-BARREL DOMAIN-CONTAINING PROTEIN"/>
    <property type="match status" value="1"/>
</dbReference>
<name>A0ABX1RXH0_9FLAO</name>
<feature type="chain" id="PRO_5046678833" evidence="4">
    <location>
        <begin position="19"/>
        <end position="794"/>
    </location>
</feature>
<dbReference type="Gene3D" id="2.170.130.10">
    <property type="entry name" value="TonB-dependent receptor, plug domain"/>
    <property type="match status" value="1"/>
</dbReference>
<dbReference type="Proteomes" id="UP000746690">
    <property type="component" value="Unassembled WGS sequence"/>
</dbReference>
<proteinExistence type="predicted"/>
<evidence type="ECO:0000256" key="3">
    <source>
        <dbReference type="ARBA" id="ARBA00023237"/>
    </source>
</evidence>
<keyword evidence="3" id="KW-0998">Cell outer membrane</keyword>
<dbReference type="RefSeq" id="WP_169673696.1">
    <property type="nucleotide sequence ID" value="NZ_JABBHF010000006.1"/>
</dbReference>
<dbReference type="InterPro" id="IPR036942">
    <property type="entry name" value="Beta-barrel_TonB_sf"/>
</dbReference>
<keyword evidence="4" id="KW-0732">Signal</keyword>
<accession>A0ABX1RXH0</accession>
<feature type="domain" description="TonB-dependent receptor plug" evidence="5">
    <location>
        <begin position="141"/>
        <end position="220"/>
    </location>
</feature>
<keyword evidence="8" id="KW-1185">Reference proteome</keyword>
<evidence type="ECO:0000259" key="6">
    <source>
        <dbReference type="Pfam" id="PF14905"/>
    </source>
</evidence>
<dbReference type="InterPro" id="IPR037066">
    <property type="entry name" value="Plug_dom_sf"/>
</dbReference>
<organism evidence="7 8">
    <name type="scientific">Flavivirga algicola</name>
    <dbReference type="NCBI Taxonomy" id="2729136"/>
    <lineage>
        <taxon>Bacteria</taxon>
        <taxon>Pseudomonadati</taxon>
        <taxon>Bacteroidota</taxon>
        <taxon>Flavobacteriia</taxon>
        <taxon>Flavobacteriales</taxon>
        <taxon>Flavobacteriaceae</taxon>
        <taxon>Flavivirga</taxon>
    </lineage>
</organism>
<dbReference type="Pfam" id="PF07715">
    <property type="entry name" value="Plug"/>
    <property type="match status" value="1"/>
</dbReference>
<dbReference type="PANTHER" id="PTHR40980">
    <property type="entry name" value="PLUG DOMAIN-CONTAINING PROTEIN"/>
    <property type="match status" value="1"/>
</dbReference>
<comment type="subcellular location">
    <subcellularLocation>
        <location evidence="1">Cell outer membrane</location>
    </subcellularLocation>
</comment>
<dbReference type="Pfam" id="PF14905">
    <property type="entry name" value="OMP_b-brl_3"/>
    <property type="match status" value="1"/>
</dbReference>
<evidence type="ECO:0000313" key="7">
    <source>
        <dbReference type="EMBL" id="NMH88259.1"/>
    </source>
</evidence>
<dbReference type="Gene3D" id="2.40.170.20">
    <property type="entry name" value="TonB-dependent receptor, beta-barrel domain"/>
    <property type="match status" value="1"/>
</dbReference>
<comment type="caution">
    <text evidence="7">The sequence shown here is derived from an EMBL/GenBank/DDBJ whole genome shotgun (WGS) entry which is preliminary data.</text>
</comment>
<evidence type="ECO:0000256" key="2">
    <source>
        <dbReference type="ARBA" id="ARBA00023136"/>
    </source>
</evidence>
<evidence type="ECO:0000256" key="4">
    <source>
        <dbReference type="SAM" id="SignalP"/>
    </source>
</evidence>
<evidence type="ECO:0000313" key="8">
    <source>
        <dbReference type="Proteomes" id="UP000746690"/>
    </source>
</evidence>
<evidence type="ECO:0000256" key="1">
    <source>
        <dbReference type="ARBA" id="ARBA00004442"/>
    </source>
</evidence>
<dbReference type="InterPro" id="IPR012910">
    <property type="entry name" value="Plug_dom"/>
</dbReference>
<gene>
    <name evidence="7" type="ORF">HHX25_12140</name>
</gene>
<reference evidence="7 8" key="1">
    <citation type="submission" date="2020-04" db="EMBL/GenBank/DDBJ databases">
        <title>A Flavivirga sp. nov.</title>
        <authorList>
            <person name="Sun X."/>
        </authorList>
    </citation>
    <scope>NUCLEOTIDE SEQUENCE [LARGE SCALE GENOMIC DNA]</scope>
    <source>
        <strain evidence="7 8">Y03</strain>
    </source>
</reference>